<sequence length="80" mass="9430">MRDRRDIERDVALVMECLDMLVEDFKILKLNLFQQLNTLTYNGWGSGDKVRTLSFKFSTTEPSRKEVESKIRSYVLRGKL</sequence>
<name>A0A383E2W3_9ZZZZ</name>
<accession>A0A383E2W3</accession>
<dbReference type="EMBL" id="UINC01222404">
    <property type="protein sequence ID" value="SVE51177.1"/>
    <property type="molecule type" value="Genomic_DNA"/>
</dbReference>
<reference evidence="1" key="1">
    <citation type="submission" date="2018-05" db="EMBL/GenBank/DDBJ databases">
        <authorList>
            <person name="Lanie J.A."/>
            <person name="Ng W.-L."/>
            <person name="Kazmierczak K.M."/>
            <person name="Andrzejewski T.M."/>
            <person name="Davidsen T.M."/>
            <person name="Wayne K.J."/>
            <person name="Tettelin H."/>
            <person name="Glass J.I."/>
            <person name="Rusch D."/>
            <person name="Podicherti R."/>
            <person name="Tsui H.-C.T."/>
            <person name="Winkler M.E."/>
        </authorList>
    </citation>
    <scope>NUCLEOTIDE SEQUENCE</scope>
</reference>
<evidence type="ECO:0000313" key="1">
    <source>
        <dbReference type="EMBL" id="SVE51177.1"/>
    </source>
</evidence>
<gene>
    <name evidence="1" type="ORF">METZ01_LOCUS504031</name>
</gene>
<protein>
    <submittedName>
        <fullName evidence="1">Uncharacterized protein</fullName>
    </submittedName>
</protein>
<proteinExistence type="predicted"/>
<organism evidence="1">
    <name type="scientific">marine metagenome</name>
    <dbReference type="NCBI Taxonomy" id="408172"/>
    <lineage>
        <taxon>unclassified sequences</taxon>
        <taxon>metagenomes</taxon>
        <taxon>ecological metagenomes</taxon>
    </lineage>
</organism>
<dbReference type="AlphaFoldDB" id="A0A383E2W3"/>